<dbReference type="RefSeq" id="WP_092132803.1">
    <property type="nucleotide sequence ID" value="NZ_FNQK01000004.1"/>
</dbReference>
<dbReference type="EMBL" id="FNQK01000004">
    <property type="protein sequence ID" value="SDZ94102.1"/>
    <property type="molecule type" value="Genomic_DNA"/>
</dbReference>
<proteinExistence type="predicted"/>
<protein>
    <recommendedName>
        <fullName evidence="4">Interferon-induced transmembrane protein</fullName>
    </recommendedName>
</protein>
<dbReference type="NCBIfam" id="NF040945">
    <property type="entry name" value="CCC_membrane"/>
    <property type="match status" value="1"/>
</dbReference>
<sequence>MKKELKPTLVYVLSVISILCCCFGGLGVLLAAPAFYIANKKIKDAQLNPDDYEGDINAMNTAKIVALVALAINVVYLIYSIYLLSTGEFDKAMEEFQRGLEEAQNAQYS</sequence>
<dbReference type="OrthoDB" id="1099888at2"/>
<feature type="transmembrane region" description="Helical" evidence="1">
    <location>
        <begin position="64"/>
        <end position="84"/>
    </location>
</feature>
<organism evidence="2 3">
    <name type="scientific">Bizionia paragorgiae</name>
    <dbReference type="NCBI Taxonomy" id="283786"/>
    <lineage>
        <taxon>Bacteria</taxon>
        <taxon>Pseudomonadati</taxon>
        <taxon>Bacteroidota</taxon>
        <taxon>Flavobacteriia</taxon>
        <taxon>Flavobacteriales</taxon>
        <taxon>Flavobacteriaceae</taxon>
        <taxon>Bizionia</taxon>
    </lineage>
</organism>
<dbReference type="AlphaFoldDB" id="A0A1H3X659"/>
<keyword evidence="1" id="KW-1133">Transmembrane helix</keyword>
<evidence type="ECO:0000256" key="1">
    <source>
        <dbReference type="SAM" id="Phobius"/>
    </source>
</evidence>
<keyword evidence="1" id="KW-0472">Membrane</keyword>
<dbReference type="Proteomes" id="UP000198846">
    <property type="component" value="Unassembled WGS sequence"/>
</dbReference>
<evidence type="ECO:0008006" key="4">
    <source>
        <dbReference type="Google" id="ProtNLM"/>
    </source>
</evidence>
<evidence type="ECO:0000313" key="2">
    <source>
        <dbReference type="EMBL" id="SDZ94102.1"/>
    </source>
</evidence>
<dbReference type="STRING" id="283786.SAMN04487990_104136"/>
<accession>A0A1H3X659</accession>
<reference evidence="2 3" key="1">
    <citation type="submission" date="2016-10" db="EMBL/GenBank/DDBJ databases">
        <authorList>
            <person name="de Groot N.N."/>
        </authorList>
    </citation>
    <scope>NUCLEOTIDE SEQUENCE [LARGE SCALE GENOMIC DNA]</scope>
    <source>
        <strain evidence="2 3">DSM 23842</strain>
    </source>
</reference>
<evidence type="ECO:0000313" key="3">
    <source>
        <dbReference type="Proteomes" id="UP000198846"/>
    </source>
</evidence>
<name>A0A1H3X659_BIZPA</name>
<keyword evidence="1" id="KW-0812">Transmembrane</keyword>
<keyword evidence="3" id="KW-1185">Reference proteome</keyword>
<gene>
    <name evidence="2" type="ORF">SAMN04487990_104136</name>
</gene>
<feature type="transmembrane region" description="Helical" evidence="1">
    <location>
        <begin position="12"/>
        <end position="38"/>
    </location>
</feature>